<feature type="domain" description="Retrovirus-related Pol polyprotein from transposon TNT 1-94-like beta-barrel" evidence="2">
    <location>
        <begin position="794"/>
        <end position="865"/>
    </location>
</feature>
<dbReference type="EMBL" id="BKCJ010003723">
    <property type="protein sequence ID" value="GEU56789.1"/>
    <property type="molecule type" value="Genomic_DNA"/>
</dbReference>
<gene>
    <name evidence="3" type="ORF">Tci_028767</name>
</gene>
<accession>A0A6L2L6K6</accession>
<name>A0A6L2L6K6_TANCI</name>
<dbReference type="PANTHER" id="PTHR35317">
    <property type="entry name" value="OS04G0629600 PROTEIN"/>
    <property type="match status" value="1"/>
</dbReference>
<dbReference type="PANTHER" id="PTHR35317:SF41">
    <property type="entry name" value="RNA-DIRECTED DNA POLYMERASE"/>
    <property type="match status" value="1"/>
</dbReference>
<sequence length="1225" mass="139517">MATLADKVILSGADNRLPMLEKEMYDSWKSIMELYMLNKQHGRMILESVENGPFIWPSIKENGVTRPKKYSELSPTEAIQADCDIKATNIILRGLPPEVYALVSNHKVAKELWERIQLLGETLREFYLIFSLLLNDMNIYNMKLEQFQVNTKFLNTLPPEWSKFVTDVKLVRDLHTTNIDQIHAYLGQHEFHANEKGNDPIDAINHMVSFLTTIVTSRYPTTNNQLRNSSNPKQQAAINNGRVTLQPIQERQTSLAAGTSRTYTPGARGNNFGKQMTVICYNCKGKGHMSKQYTKTKRKRDDSFFKDKVLLVQAQENGQILHEEKLAFLAYLGIAEAQATQTVITHNVTYQADELDAYESDCDKINTAKVALMANLFHYGSDDLAEVHNHDNVINQVMQAMPCSKRSNIVNHSKIEITSDSNIISYSEYVSESQQVVVQNSNSHTQQDALILSVVKQLKTQVVNCTKINLDNKSVNDTLTAELERYKEHVRILTEGQNVDLKSKDNVLDSCAQSNSVNYPEPTPSSRPTKVEVPKVIMEIFQRDKLFSQQSDPSFDQLFAINELNAQSQEKDMVIKNSKERIKSLSGNMKEDKIKKELEEIETINIELDHRVTKLIAENEHLKQTYKQLYDSIKSSCIRLKEQCDDLINQVNLNSAKNSDLNASLQEKALVITALKDNLRKIKGKVIVDDVVPSHLIDPELLKVDVVPLAPKLRNKRTVHSDYLRHTQEETVTLREIVEQGRSLNPLNTSLDYALGNACPLTRFTITAKVLLWKPIALESNTPKHKVVQIFLRYLDSGCSKHINGDRSQLTNFVNKFLGTVKFGNDHVVKIMGYGDYQIGNVTISGVYFVEGLGHNLFSVRQFCNSDLEVAFRQHTCFIRNLEGLVWGLDPGLSALFAMAGKKKRKALKDDQPLIPIHILEEERIRREHGDYINRMEIDPRQEEIDVVSVTNDVLAPSVDNDDLDEEVDAVVDLRVDNFIQNSKHEYSESEDSDFDNPPLPLPPPEPPDEEFDFEIKISVVRNTIVKFKCIDARVKFDDENDDLSYFMFVSFDKEFSFLSAESEDTIFDPVFTTISNPHFDNDKINSDEINSHVESNSNESTSNHDTEVWDSIKVKHLGADLDQKARLQTLRSELETLRIKPNEKVSDFGGKLSSIMAKFKGLDETLEDKVLVRKLLNSALKKFLPIVATIEQYQDLDEMSFEEAVGRLTAYEEQIKNQDKTQRL</sequence>
<evidence type="ECO:0000256" key="1">
    <source>
        <dbReference type="SAM" id="MobiDB-lite"/>
    </source>
</evidence>
<protein>
    <submittedName>
        <fullName evidence="3">Zinc finger, CCHC-type</fullName>
    </submittedName>
</protein>
<organism evidence="3">
    <name type="scientific">Tanacetum cinerariifolium</name>
    <name type="common">Dalmatian daisy</name>
    <name type="synonym">Chrysanthemum cinerariifolium</name>
    <dbReference type="NCBI Taxonomy" id="118510"/>
    <lineage>
        <taxon>Eukaryota</taxon>
        <taxon>Viridiplantae</taxon>
        <taxon>Streptophyta</taxon>
        <taxon>Embryophyta</taxon>
        <taxon>Tracheophyta</taxon>
        <taxon>Spermatophyta</taxon>
        <taxon>Magnoliopsida</taxon>
        <taxon>eudicotyledons</taxon>
        <taxon>Gunneridae</taxon>
        <taxon>Pentapetalae</taxon>
        <taxon>asterids</taxon>
        <taxon>campanulids</taxon>
        <taxon>Asterales</taxon>
        <taxon>Asteraceae</taxon>
        <taxon>Asteroideae</taxon>
        <taxon>Anthemideae</taxon>
        <taxon>Anthemidinae</taxon>
        <taxon>Tanacetum</taxon>
    </lineage>
</organism>
<evidence type="ECO:0000313" key="3">
    <source>
        <dbReference type="EMBL" id="GEU56789.1"/>
    </source>
</evidence>
<dbReference type="AlphaFoldDB" id="A0A6L2L6K6"/>
<proteinExistence type="predicted"/>
<feature type="region of interest" description="Disordered" evidence="1">
    <location>
        <begin position="986"/>
        <end position="1009"/>
    </location>
</feature>
<reference evidence="3" key="1">
    <citation type="journal article" date="2019" name="Sci. Rep.">
        <title>Draft genome of Tanacetum cinerariifolium, the natural source of mosquito coil.</title>
        <authorList>
            <person name="Yamashiro T."/>
            <person name="Shiraishi A."/>
            <person name="Satake H."/>
            <person name="Nakayama K."/>
        </authorList>
    </citation>
    <scope>NUCLEOTIDE SEQUENCE</scope>
</reference>
<evidence type="ECO:0000259" key="2">
    <source>
        <dbReference type="Pfam" id="PF22936"/>
    </source>
</evidence>
<dbReference type="Pfam" id="PF22936">
    <property type="entry name" value="Pol_BBD"/>
    <property type="match status" value="1"/>
</dbReference>
<dbReference type="Pfam" id="PF14223">
    <property type="entry name" value="Retrotran_gag_2"/>
    <property type="match status" value="1"/>
</dbReference>
<dbReference type="InterPro" id="IPR054722">
    <property type="entry name" value="PolX-like_BBD"/>
</dbReference>
<comment type="caution">
    <text evidence="3">The sequence shown here is derived from an EMBL/GenBank/DDBJ whole genome shotgun (WGS) entry which is preliminary data.</text>
</comment>